<dbReference type="RefSeq" id="WP_205121197.1">
    <property type="nucleotide sequence ID" value="NZ_JAFBCM010000001.1"/>
</dbReference>
<evidence type="ECO:0000313" key="2">
    <source>
        <dbReference type="Proteomes" id="UP001595699"/>
    </source>
</evidence>
<organism evidence="1 2">
    <name type="scientific">Tenggerimyces flavus</name>
    <dbReference type="NCBI Taxonomy" id="1708749"/>
    <lineage>
        <taxon>Bacteria</taxon>
        <taxon>Bacillati</taxon>
        <taxon>Actinomycetota</taxon>
        <taxon>Actinomycetes</taxon>
        <taxon>Propionibacteriales</taxon>
        <taxon>Nocardioidaceae</taxon>
        <taxon>Tenggerimyces</taxon>
    </lineage>
</organism>
<evidence type="ECO:0000313" key="1">
    <source>
        <dbReference type="EMBL" id="MFC3765421.1"/>
    </source>
</evidence>
<dbReference type="EMBL" id="JBHRZH010000037">
    <property type="protein sequence ID" value="MFC3765421.1"/>
    <property type="molecule type" value="Genomic_DNA"/>
</dbReference>
<comment type="caution">
    <text evidence="1">The sequence shown here is derived from an EMBL/GenBank/DDBJ whole genome shotgun (WGS) entry which is preliminary data.</text>
</comment>
<reference evidence="2" key="1">
    <citation type="journal article" date="2019" name="Int. J. Syst. Evol. Microbiol.">
        <title>The Global Catalogue of Microorganisms (GCM) 10K type strain sequencing project: providing services to taxonomists for standard genome sequencing and annotation.</title>
        <authorList>
            <consortium name="The Broad Institute Genomics Platform"/>
            <consortium name="The Broad Institute Genome Sequencing Center for Infectious Disease"/>
            <person name="Wu L."/>
            <person name="Ma J."/>
        </authorList>
    </citation>
    <scope>NUCLEOTIDE SEQUENCE [LARGE SCALE GENOMIC DNA]</scope>
    <source>
        <strain evidence="2">CGMCC 4.7241</strain>
    </source>
</reference>
<proteinExistence type="predicted"/>
<name>A0ABV7YJR3_9ACTN</name>
<accession>A0ABV7YJR3</accession>
<dbReference type="Proteomes" id="UP001595699">
    <property type="component" value="Unassembled WGS sequence"/>
</dbReference>
<protein>
    <submittedName>
        <fullName evidence="1">Uncharacterized protein</fullName>
    </submittedName>
</protein>
<keyword evidence="2" id="KW-1185">Reference proteome</keyword>
<gene>
    <name evidence="1" type="ORF">ACFOUW_31630</name>
</gene>
<sequence>MLATRNNVGSEGVPARHRIRGEVFGHGGLMVVGVPATLLGERRAMRVRLDLGDGRRRALAFRSGDVSAVVVPSSCPVGSTVEGWLEPEREPSALVVPPDVRLAFIRAHADIGWMKSVERRQALLLIYEARGAAVRSHRISALASVCTRSTDRDGT</sequence>